<sequence length="59" mass="6962">MKKPLGIFFIVVGLLILITPFTPGSILLIIGIDMVFGNRWPWWKKTKNDLRKFWRGFLK</sequence>
<proteinExistence type="predicted"/>
<gene>
    <name evidence="2" type="ORF">A3G51_00950</name>
</gene>
<protein>
    <submittedName>
        <fullName evidence="2">Uncharacterized protein</fullName>
    </submittedName>
</protein>
<evidence type="ECO:0000313" key="3">
    <source>
        <dbReference type="Proteomes" id="UP000177745"/>
    </source>
</evidence>
<organism evidence="2 3">
    <name type="scientific">Candidatus Yanofskybacteria bacterium RIFCSPLOWO2_12_FULL_43_11b</name>
    <dbReference type="NCBI Taxonomy" id="1802710"/>
    <lineage>
        <taxon>Bacteria</taxon>
        <taxon>Candidatus Yanofskyibacteriota</taxon>
    </lineage>
</organism>
<comment type="caution">
    <text evidence="2">The sequence shown here is derived from an EMBL/GenBank/DDBJ whole genome shotgun (WGS) entry which is preliminary data.</text>
</comment>
<evidence type="ECO:0000256" key="1">
    <source>
        <dbReference type="SAM" id="Phobius"/>
    </source>
</evidence>
<name>A0A1F8H8T1_9BACT</name>
<dbReference type="Proteomes" id="UP000177745">
    <property type="component" value="Unassembled WGS sequence"/>
</dbReference>
<reference evidence="2 3" key="1">
    <citation type="journal article" date="2016" name="Nat. Commun.">
        <title>Thousands of microbial genomes shed light on interconnected biogeochemical processes in an aquifer system.</title>
        <authorList>
            <person name="Anantharaman K."/>
            <person name="Brown C.T."/>
            <person name="Hug L.A."/>
            <person name="Sharon I."/>
            <person name="Castelle C.J."/>
            <person name="Probst A.J."/>
            <person name="Thomas B.C."/>
            <person name="Singh A."/>
            <person name="Wilkins M.J."/>
            <person name="Karaoz U."/>
            <person name="Brodie E.L."/>
            <person name="Williams K.H."/>
            <person name="Hubbard S.S."/>
            <person name="Banfield J.F."/>
        </authorList>
    </citation>
    <scope>NUCLEOTIDE SEQUENCE [LARGE SCALE GENOMIC DNA]</scope>
</reference>
<accession>A0A1F8H8T1</accession>
<dbReference type="EMBL" id="MGKY01000018">
    <property type="protein sequence ID" value="OGN33366.1"/>
    <property type="molecule type" value="Genomic_DNA"/>
</dbReference>
<feature type="transmembrane region" description="Helical" evidence="1">
    <location>
        <begin position="6"/>
        <end position="36"/>
    </location>
</feature>
<keyword evidence="1" id="KW-0812">Transmembrane</keyword>
<evidence type="ECO:0000313" key="2">
    <source>
        <dbReference type="EMBL" id="OGN33366.1"/>
    </source>
</evidence>
<keyword evidence="1" id="KW-0472">Membrane</keyword>
<dbReference type="AlphaFoldDB" id="A0A1F8H8T1"/>
<keyword evidence="1" id="KW-1133">Transmembrane helix</keyword>